<dbReference type="InterPro" id="IPR020843">
    <property type="entry name" value="ER"/>
</dbReference>
<keyword evidence="1" id="KW-0521">NADP</keyword>
<reference evidence="4 5" key="1">
    <citation type="submission" date="2023-07" db="EMBL/GenBank/DDBJ databases">
        <title>Genomic Encyclopedia of Type Strains, Phase IV (KMG-IV): sequencing the most valuable type-strain genomes for metagenomic binning, comparative biology and taxonomic classification.</title>
        <authorList>
            <person name="Goeker M."/>
        </authorList>
    </citation>
    <scope>NUCLEOTIDE SEQUENCE [LARGE SCALE GENOMIC DNA]</scope>
    <source>
        <strain evidence="4 5">DSM 19562</strain>
    </source>
</reference>
<dbReference type="EMBL" id="JAUSVV010000011">
    <property type="protein sequence ID" value="MDQ0444353.1"/>
    <property type="molecule type" value="Genomic_DNA"/>
</dbReference>
<dbReference type="InterPro" id="IPR011032">
    <property type="entry name" value="GroES-like_sf"/>
</dbReference>
<dbReference type="SUPFAM" id="SSF50129">
    <property type="entry name" value="GroES-like"/>
    <property type="match status" value="1"/>
</dbReference>
<dbReference type="Gene3D" id="3.90.180.10">
    <property type="entry name" value="Medium-chain alcohol dehydrogenases, catalytic domain"/>
    <property type="match status" value="1"/>
</dbReference>
<evidence type="ECO:0000313" key="4">
    <source>
        <dbReference type="EMBL" id="MDQ0444353.1"/>
    </source>
</evidence>
<dbReference type="PANTHER" id="PTHR48106">
    <property type="entry name" value="QUINONE OXIDOREDUCTASE PIG3-RELATED"/>
    <property type="match status" value="1"/>
</dbReference>
<dbReference type="CDD" id="cd05286">
    <property type="entry name" value="QOR2"/>
    <property type="match status" value="1"/>
</dbReference>
<dbReference type="Proteomes" id="UP001236369">
    <property type="component" value="Unassembled WGS sequence"/>
</dbReference>
<dbReference type="InterPro" id="IPR047618">
    <property type="entry name" value="QOR-like"/>
</dbReference>
<comment type="caution">
    <text evidence="4">The sequence shown here is derived from an EMBL/GenBank/DDBJ whole genome shotgun (WGS) entry which is preliminary data.</text>
</comment>
<dbReference type="SUPFAM" id="SSF51735">
    <property type="entry name" value="NAD(P)-binding Rossmann-fold domains"/>
    <property type="match status" value="1"/>
</dbReference>
<dbReference type="InterPro" id="IPR036291">
    <property type="entry name" value="NAD(P)-bd_dom_sf"/>
</dbReference>
<gene>
    <name evidence="4" type="ORF">QO016_003863</name>
</gene>
<dbReference type="GO" id="GO:0003960">
    <property type="term" value="F:quinone reductase (NADPH) activity"/>
    <property type="evidence" value="ECO:0007669"/>
    <property type="project" value="UniProtKB-EC"/>
</dbReference>
<dbReference type="InterPro" id="IPR013149">
    <property type="entry name" value="ADH-like_C"/>
</dbReference>
<dbReference type="Gene3D" id="3.40.50.720">
    <property type="entry name" value="NAD(P)-binding Rossmann-like Domain"/>
    <property type="match status" value="1"/>
</dbReference>
<keyword evidence="2 4" id="KW-0560">Oxidoreductase</keyword>
<name>A0ABU0HPV8_9HYPH</name>
<keyword evidence="5" id="KW-1185">Reference proteome</keyword>
<accession>A0ABU0HPV8</accession>
<organism evidence="4 5">
    <name type="scientific">Methylobacterium persicinum</name>
    <dbReference type="NCBI Taxonomy" id="374426"/>
    <lineage>
        <taxon>Bacteria</taxon>
        <taxon>Pseudomonadati</taxon>
        <taxon>Pseudomonadota</taxon>
        <taxon>Alphaproteobacteria</taxon>
        <taxon>Hyphomicrobiales</taxon>
        <taxon>Methylobacteriaceae</taxon>
        <taxon>Methylobacterium</taxon>
    </lineage>
</organism>
<protein>
    <submittedName>
        <fullName evidence="4">NADPH2:quinone reductase</fullName>
        <ecNumber evidence="4">1.6.5.5</ecNumber>
    </submittedName>
</protein>
<dbReference type="RefSeq" id="WP_238247305.1">
    <property type="nucleotide sequence ID" value="NZ_BPQX01000007.1"/>
</dbReference>
<dbReference type="Pfam" id="PF00107">
    <property type="entry name" value="ADH_zinc_N"/>
    <property type="match status" value="1"/>
</dbReference>
<dbReference type="Pfam" id="PF08240">
    <property type="entry name" value="ADH_N"/>
    <property type="match status" value="1"/>
</dbReference>
<dbReference type="EC" id="1.6.5.5" evidence="4"/>
<proteinExistence type="predicted"/>
<evidence type="ECO:0000313" key="5">
    <source>
        <dbReference type="Proteomes" id="UP001236369"/>
    </source>
</evidence>
<feature type="domain" description="Enoyl reductase (ER)" evidence="3">
    <location>
        <begin position="11"/>
        <end position="322"/>
    </location>
</feature>
<evidence type="ECO:0000259" key="3">
    <source>
        <dbReference type="SMART" id="SM00829"/>
    </source>
</evidence>
<evidence type="ECO:0000256" key="2">
    <source>
        <dbReference type="ARBA" id="ARBA00023002"/>
    </source>
</evidence>
<dbReference type="PANTHER" id="PTHR48106:SF13">
    <property type="entry name" value="QUINONE OXIDOREDUCTASE-RELATED"/>
    <property type="match status" value="1"/>
</dbReference>
<dbReference type="InterPro" id="IPR013154">
    <property type="entry name" value="ADH-like_N"/>
</dbReference>
<evidence type="ECO:0000256" key="1">
    <source>
        <dbReference type="ARBA" id="ARBA00022857"/>
    </source>
</evidence>
<dbReference type="SMART" id="SM00829">
    <property type="entry name" value="PKS_ER"/>
    <property type="match status" value="1"/>
</dbReference>
<sequence length="324" mass="33360">MSAAIVLRAHGGPEALVLEDVAVGAPGPGEILIRQTAVGVNFYDCYVRSGLYRTLPLPGVPGIEAVGRVEALGPGVEDFQVGQRVGYITGAYGGYAERRILPASLAVALPDGLGDVEAASLLLKGLTACMLLQRVHVVKAGDVILVHAAAGGVGQLPCRWGRHLGATVIGTAGSADKAERARAAGAHEVILYRDGGFAETVMALTGGRGADAVYDAVGRETFDQSLKSLAYFGTLVNYGQASGPVEPMPPAALGGRSNSLSRPVVFHFVRDRASLNAMATEVFAAFAAGVLRVETTLQMPLAEAGRAHAALEARATVGATVLLP</sequence>